<comment type="caution">
    <text evidence="2">The sequence shown here is derived from an EMBL/GenBank/DDBJ whole genome shotgun (WGS) entry which is preliminary data.</text>
</comment>
<sequence>MVHPIQTTCVPVLMYKLQASSLKCREKPNLYWRSFEPYDQMQYHWIVLEPHTCYLIPAGTHYILMNIRKIVFALNVIPDTVLPIRLQNGFHLGDYQKSKLYHQKAYKLPPPTPAEERPANNLPRHKPFFRTHGEESI</sequence>
<keyword evidence="3" id="KW-1185">Reference proteome</keyword>
<evidence type="ECO:0000313" key="3">
    <source>
        <dbReference type="Proteomes" id="UP000887013"/>
    </source>
</evidence>
<dbReference type="AlphaFoldDB" id="A0A8X6TYX0"/>
<protein>
    <submittedName>
        <fullName evidence="2">Uncharacterized protein</fullName>
    </submittedName>
</protein>
<feature type="region of interest" description="Disordered" evidence="1">
    <location>
        <begin position="106"/>
        <end position="137"/>
    </location>
</feature>
<dbReference type="Proteomes" id="UP000887013">
    <property type="component" value="Unassembled WGS sequence"/>
</dbReference>
<reference evidence="2" key="1">
    <citation type="submission" date="2020-08" db="EMBL/GenBank/DDBJ databases">
        <title>Multicomponent nature underlies the extraordinary mechanical properties of spider dragline silk.</title>
        <authorList>
            <person name="Kono N."/>
            <person name="Nakamura H."/>
            <person name="Mori M."/>
            <person name="Yoshida Y."/>
            <person name="Ohtoshi R."/>
            <person name="Malay A.D."/>
            <person name="Moran D.A.P."/>
            <person name="Tomita M."/>
            <person name="Numata K."/>
            <person name="Arakawa K."/>
        </authorList>
    </citation>
    <scope>NUCLEOTIDE SEQUENCE</scope>
</reference>
<name>A0A8X6TYX0_NEPPI</name>
<accession>A0A8X6TYX0</accession>
<organism evidence="2 3">
    <name type="scientific">Nephila pilipes</name>
    <name type="common">Giant wood spider</name>
    <name type="synonym">Nephila maculata</name>
    <dbReference type="NCBI Taxonomy" id="299642"/>
    <lineage>
        <taxon>Eukaryota</taxon>
        <taxon>Metazoa</taxon>
        <taxon>Ecdysozoa</taxon>
        <taxon>Arthropoda</taxon>
        <taxon>Chelicerata</taxon>
        <taxon>Arachnida</taxon>
        <taxon>Araneae</taxon>
        <taxon>Araneomorphae</taxon>
        <taxon>Entelegynae</taxon>
        <taxon>Araneoidea</taxon>
        <taxon>Nephilidae</taxon>
        <taxon>Nephila</taxon>
    </lineage>
</organism>
<gene>
    <name evidence="2" type="ORF">NPIL_175171</name>
</gene>
<evidence type="ECO:0000256" key="1">
    <source>
        <dbReference type="SAM" id="MobiDB-lite"/>
    </source>
</evidence>
<dbReference type="EMBL" id="BMAW01114492">
    <property type="protein sequence ID" value="GFT61972.1"/>
    <property type="molecule type" value="Genomic_DNA"/>
</dbReference>
<evidence type="ECO:0000313" key="2">
    <source>
        <dbReference type="EMBL" id="GFT61972.1"/>
    </source>
</evidence>
<proteinExistence type="predicted"/>